<feature type="domain" description="DUF4277" evidence="2">
    <location>
        <begin position="21"/>
        <end position="127"/>
    </location>
</feature>
<evidence type="ECO:0000313" key="3">
    <source>
        <dbReference type="EMBL" id="BBJ29072.1"/>
    </source>
</evidence>
<name>A0A6N4TFX2_9BACT</name>
<dbReference type="NCBIfam" id="NF033559">
    <property type="entry name" value="transpos_IS1634"/>
    <property type="match status" value="1"/>
</dbReference>
<dbReference type="EMBL" id="AP019552">
    <property type="protein sequence ID" value="BBJ29072.1"/>
    <property type="molecule type" value="Genomic_DNA"/>
</dbReference>
<dbReference type="AlphaFoldDB" id="A0A6N4TFX2"/>
<dbReference type="InterPro" id="IPR047654">
    <property type="entry name" value="IS1634_transpos"/>
</dbReference>
<feature type="domain" description="Transposase IS4-like" evidence="1">
    <location>
        <begin position="164"/>
        <end position="466"/>
    </location>
</feature>
<dbReference type="Proteomes" id="UP000463916">
    <property type="component" value="Plasmid pATS1"/>
</dbReference>
<dbReference type="PANTHER" id="PTHR34614">
    <property type="match status" value="1"/>
</dbReference>
<dbReference type="GO" id="GO:0003677">
    <property type="term" value="F:DNA binding"/>
    <property type="evidence" value="ECO:0007669"/>
    <property type="project" value="InterPro"/>
</dbReference>
<dbReference type="Pfam" id="PF14104">
    <property type="entry name" value="DUF4277"/>
    <property type="match status" value="1"/>
</dbReference>
<dbReference type="InterPro" id="IPR012337">
    <property type="entry name" value="RNaseH-like_sf"/>
</dbReference>
<dbReference type="InterPro" id="IPR002559">
    <property type="entry name" value="Transposase_11"/>
</dbReference>
<dbReference type="SUPFAM" id="SSF53098">
    <property type="entry name" value="Ribonuclease H-like"/>
    <property type="match status" value="1"/>
</dbReference>
<keyword evidence="3" id="KW-0614">Plasmid</keyword>
<dbReference type="GO" id="GO:0006313">
    <property type="term" value="P:DNA transposition"/>
    <property type="evidence" value="ECO:0007669"/>
    <property type="project" value="InterPro"/>
</dbReference>
<dbReference type="GO" id="GO:0004803">
    <property type="term" value="F:transposase activity"/>
    <property type="evidence" value="ECO:0007669"/>
    <property type="project" value="InterPro"/>
</dbReference>
<sequence length="548" mass="63544">MPFCCYDLFEKDSGGRKMEITTKQLDHHGLVAGTFDKFEMGEVIEKRIPKVRNFNLSTSAIIKAMIILGLGFVDRRLYFAGSYFENWDVEKLLGEGTKPEDLNDDALGRVLDKIYDYGPTELFQEIAAHALNKLEMDVHLVHTDTTSVSVSGNYEMEDGTNGFKITFGHSKDHRQDLKQFVIGMVVNQHGMPMFAKTYNGNESDKESIKEMVKAIRKNIDKDKKVYHVADSAFYTAENISELRTTYWISHVPSTIKEAEEMLNKEVEFRPTKIEGYEVYSEISNYGGIKQKWIMVNSKYLKEQELKTFDRHLKKSKTEAEKSLKKTVTKERYFCSEDGINKSRQWMEAHPLFKYDKFEIKSVRVRTDGKRGRPKDGDPTIEMYEIDAEIGLNEEAVEKAKAKLGRFILSTNDIELEDEKVLEYYKNQTTVERGFRFLKDKSFGVSDVYLKKPGRIQALVMIMVLTLLVYSLSEWEIRRTLKETGQTFPNQLKKPTNRPTFRWICQNFMNITVVNVVTDGQTTTQIANLKDLQIKVIRLLGVEYEKYYF</sequence>
<gene>
    <name evidence="3" type="ORF">ATHSA_p10025</name>
</gene>
<proteinExistence type="predicted"/>
<reference evidence="4" key="1">
    <citation type="submission" date="2019-04" db="EMBL/GenBank/DDBJ databases">
        <title>NAS-01 Genome Sequencing.</title>
        <authorList>
            <person name="Kato S."/>
            <person name="Itoh T."/>
            <person name="Ohkuma M."/>
        </authorList>
    </citation>
    <scope>NUCLEOTIDE SEQUENCE [LARGE SCALE GENOMIC DNA]</scope>
    <source>
        <strain evidence="4">NAS-01</strain>
        <plasmid evidence="4">pATS1</plasmid>
    </source>
</reference>
<keyword evidence="4" id="KW-1185">Reference proteome</keyword>
<dbReference type="Pfam" id="PF01609">
    <property type="entry name" value="DDE_Tnp_1"/>
    <property type="match status" value="1"/>
</dbReference>
<dbReference type="InterPro" id="IPR025457">
    <property type="entry name" value="DUF4277"/>
</dbReference>
<evidence type="ECO:0000259" key="2">
    <source>
        <dbReference type="Pfam" id="PF14104"/>
    </source>
</evidence>
<organism evidence="3 4">
    <name type="scientific">Athalassotoga saccharophila</name>
    <dbReference type="NCBI Taxonomy" id="1441386"/>
    <lineage>
        <taxon>Bacteria</taxon>
        <taxon>Thermotogati</taxon>
        <taxon>Thermotogota</taxon>
        <taxon>Thermotogae</taxon>
        <taxon>Mesoaciditogales</taxon>
        <taxon>Mesoaciditogaceae</taxon>
        <taxon>Athalassotoga</taxon>
    </lineage>
</organism>
<dbReference type="RefSeq" id="WP_232060051.1">
    <property type="nucleotide sequence ID" value="NZ_AP019551.1"/>
</dbReference>
<dbReference type="KEGG" id="asac:ATHSA_p10025"/>
<accession>A0A6N4TFX2</accession>
<dbReference type="PANTHER" id="PTHR34614:SF2">
    <property type="entry name" value="TRANSPOSASE IS4-LIKE DOMAIN-CONTAINING PROTEIN"/>
    <property type="match status" value="1"/>
</dbReference>
<geneLocation type="plasmid" evidence="3 4">
    <name>pATS1</name>
</geneLocation>
<protein>
    <submittedName>
        <fullName evidence="3">Transposase</fullName>
    </submittedName>
</protein>
<evidence type="ECO:0000313" key="4">
    <source>
        <dbReference type="Proteomes" id="UP000463916"/>
    </source>
</evidence>
<evidence type="ECO:0000259" key="1">
    <source>
        <dbReference type="Pfam" id="PF01609"/>
    </source>
</evidence>